<comment type="subcellular location">
    <subcellularLocation>
        <location evidence="1 10">Cell membrane</location>
        <topology evidence="1 10">Multi-pass membrane protein</topology>
    </subcellularLocation>
</comment>
<evidence type="ECO:0000256" key="3">
    <source>
        <dbReference type="ARBA" id="ARBA00022606"/>
    </source>
</evidence>
<dbReference type="GO" id="GO:0004984">
    <property type="term" value="F:olfactory receptor activity"/>
    <property type="evidence" value="ECO:0007669"/>
    <property type="project" value="InterPro"/>
</dbReference>
<dbReference type="PANTHER" id="PTHR21137">
    <property type="entry name" value="ODORANT RECEPTOR"/>
    <property type="match status" value="1"/>
</dbReference>
<keyword evidence="7 10" id="KW-0472">Membrane</keyword>
<name>J7FT76_AMYTR</name>
<dbReference type="EMBL" id="JX173649">
    <property type="protein sequence ID" value="AFP54147.1"/>
    <property type="molecule type" value="mRNA"/>
</dbReference>
<keyword evidence="2" id="KW-1003">Cell membrane</keyword>
<keyword evidence="4 10" id="KW-0812">Transmembrane</keyword>
<evidence type="ECO:0000256" key="9">
    <source>
        <dbReference type="ARBA" id="ARBA00023224"/>
    </source>
</evidence>
<evidence type="ECO:0000256" key="10">
    <source>
        <dbReference type="RuleBase" id="RU351113"/>
    </source>
</evidence>
<evidence type="ECO:0000256" key="2">
    <source>
        <dbReference type="ARBA" id="ARBA00022475"/>
    </source>
</evidence>
<evidence type="ECO:0000256" key="6">
    <source>
        <dbReference type="ARBA" id="ARBA00022989"/>
    </source>
</evidence>
<comment type="similarity">
    <text evidence="10">Belongs to the insect chemoreceptor superfamily. Heteromeric odorant receptor channel (TC 1.A.69) family.</text>
</comment>
<evidence type="ECO:0000313" key="11">
    <source>
        <dbReference type="EMBL" id="AFP54147.1"/>
    </source>
</evidence>
<evidence type="ECO:0000256" key="8">
    <source>
        <dbReference type="ARBA" id="ARBA00023170"/>
    </source>
</evidence>
<comment type="caution">
    <text evidence="10">Lacks conserved residue(s) required for the propagation of feature annotation.</text>
</comment>
<evidence type="ECO:0000256" key="5">
    <source>
        <dbReference type="ARBA" id="ARBA00022725"/>
    </source>
</evidence>
<dbReference type="GO" id="GO:0005549">
    <property type="term" value="F:odorant binding"/>
    <property type="evidence" value="ECO:0007669"/>
    <property type="project" value="InterPro"/>
</dbReference>
<dbReference type="GeneID" id="106130543"/>
<keyword evidence="9 10" id="KW-0807">Transducer</keyword>
<keyword evidence="8 10" id="KW-0675">Receptor</keyword>
<evidence type="ECO:0000256" key="1">
    <source>
        <dbReference type="ARBA" id="ARBA00004651"/>
    </source>
</evidence>
<feature type="transmembrane region" description="Helical" evidence="10">
    <location>
        <begin position="192"/>
        <end position="209"/>
    </location>
</feature>
<dbReference type="OrthoDB" id="6678752at2759"/>
<keyword evidence="5 10" id="KW-0552">Olfaction</keyword>
<dbReference type="GO" id="GO:0005886">
    <property type="term" value="C:plasma membrane"/>
    <property type="evidence" value="ECO:0007669"/>
    <property type="project" value="UniProtKB-SubCell"/>
</dbReference>
<dbReference type="GO" id="GO:0007165">
    <property type="term" value="P:signal transduction"/>
    <property type="evidence" value="ECO:0007669"/>
    <property type="project" value="UniProtKB-KW"/>
</dbReference>
<dbReference type="AlphaFoldDB" id="J7FT76"/>
<dbReference type="RefSeq" id="NP_001299596.1">
    <property type="nucleotide sequence ID" value="NM_001312667.1"/>
</dbReference>
<evidence type="ECO:0000256" key="7">
    <source>
        <dbReference type="ARBA" id="ARBA00023136"/>
    </source>
</evidence>
<reference evidence="11" key="1">
    <citation type="journal article" date="2012" name="PLoS ONE">
        <title>Moth sex pheromone receptors and deceitful parapheromones.</title>
        <authorList>
            <person name="Xu P."/>
            <person name="Garczynski S.F."/>
            <person name="Atungulu E."/>
            <person name="Syed Z."/>
            <person name="Choo Y.-M."/>
            <person name="Vidal D.M."/>
            <person name="Zitelli C.H.L."/>
            <person name="Leal W.S."/>
        </authorList>
    </citation>
    <scope>NUCLEOTIDE SEQUENCE</scope>
    <source>
        <tissue evidence="11">Antennae</tissue>
    </source>
</reference>
<proteinExistence type="evidence at transcript level"/>
<keyword evidence="3 10" id="KW-0716">Sensory transduction</keyword>
<keyword evidence="6 10" id="KW-1133">Transmembrane helix</keyword>
<feature type="transmembrane region" description="Helical" evidence="10">
    <location>
        <begin position="47"/>
        <end position="68"/>
    </location>
</feature>
<organism evidence="11">
    <name type="scientific">Amyelois transitella</name>
    <name type="common">Navel orangeworm moth</name>
    <dbReference type="NCBI Taxonomy" id="680683"/>
    <lineage>
        <taxon>Eukaryota</taxon>
        <taxon>Metazoa</taxon>
        <taxon>Ecdysozoa</taxon>
        <taxon>Arthropoda</taxon>
        <taxon>Hexapoda</taxon>
        <taxon>Insecta</taxon>
        <taxon>Pterygota</taxon>
        <taxon>Neoptera</taxon>
        <taxon>Endopterygota</taxon>
        <taxon>Lepidoptera</taxon>
        <taxon>Glossata</taxon>
        <taxon>Ditrysia</taxon>
        <taxon>Pyraloidea</taxon>
        <taxon>Pyralidae</taxon>
        <taxon>Phycitinae</taxon>
        <taxon>Amyelois</taxon>
    </lineage>
</organism>
<dbReference type="KEGG" id="atra:106130543"/>
<dbReference type="InterPro" id="IPR004117">
    <property type="entry name" value="7tm6_olfct_rcpt"/>
</dbReference>
<evidence type="ECO:0000256" key="4">
    <source>
        <dbReference type="ARBA" id="ARBA00022692"/>
    </source>
</evidence>
<feature type="transmembrane region" description="Helical" evidence="10">
    <location>
        <begin position="138"/>
        <end position="160"/>
    </location>
</feature>
<protein>
    <recommendedName>
        <fullName evidence="10">Odorant receptor</fullName>
    </recommendedName>
</protein>
<dbReference type="PANTHER" id="PTHR21137:SF35">
    <property type="entry name" value="ODORANT RECEPTOR 19A-RELATED"/>
    <property type="match status" value="1"/>
</dbReference>
<dbReference type="Pfam" id="PF02949">
    <property type="entry name" value="7tm_6"/>
    <property type="match status" value="1"/>
</dbReference>
<accession>J7FT76</accession>
<sequence length="423" mass="49531">MAVFTESGDLLGIQRAQNIKYMRVLRWALRCIAAWPNQLTGHTNDTRFTKCFLSFTVLVTLVSGILFIKNNLDKLTFFEMGHNYITVFMNVVTVNRGFIIFSKNYTETFTQFVNEIHLFNHRNKSPFFMKMHQQIHKLCHFFTMYMMAVMLWGLILFNLVPLYNTIANGAFIPSQENVTYETSVNYAVPFDYQHNLLWFIVINIFNWYISYVASTYFCVFDLLLALMMFHLWGHLKILIYNLENFPRPAPSCDPIYSQYKHYTFEELKHVRQQLKDIVVHHNLILKYTDDVSNSFGYSIALSYAFHQVSCCVLLVECSQLDSKALIRYGPLTLILLQLLIQMSVIFELINSLNQRLINAVYYLPWEYMDTSNRKSVIVILRQVQIPMGLKALGMVEVGCRTMVTILKTSISYFIMLRTMALKE</sequence>